<protein>
    <submittedName>
        <fullName evidence="2">Uncharacterized protein</fullName>
    </submittedName>
</protein>
<name>A0A151XJG2_9HYME</name>
<dbReference type="EMBL" id="KQ982080">
    <property type="protein sequence ID" value="KYQ60340.1"/>
    <property type="molecule type" value="Genomic_DNA"/>
</dbReference>
<evidence type="ECO:0000256" key="1">
    <source>
        <dbReference type="SAM" id="MobiDB-lite"/>
    </source>
</evidence>
<feature type="non-terminal residue" evidence="2">
    <location>
        <position position="1"/>
    </location>
</feature>
<evidence type="ECO:0000313" key="2">
    <source>
        <dbReference type="EMBL" id="KYQ60340.1"/>
    </source>
</evidence>
<reference evidence="2 3" key="1">
    <citation type="submission" date="2015-09" db="EMBL/GenBank/DDBJ databases">
        <title>Trachymyrmex zeteki WGS genome.</title>
        <authorList>
            <person name="Nygaard S."/>
            <person name="Hu H."/>
            <person name="Boomsma J."/>
            <person name="Zhang G."/>
        </authorList>
    </citation>
    <scope>NUCLEOTIDE SEQUENCE [LARGE SCALE GENOMIC DNA]</scope>
    <source>
        <strain evidence="2">Tzet28-1</strain>
        <tissue evidence="2">Whole body</tissue>
    </source>
</reference>
<feature type="region of interest" description="Disordered" evidence="1">
    <location>
        <begin position="311"/>
        <end position="373"/>
    </location>
</feature>
<gene>
    <name evidence="2" type="ORF">ALC60_00748</name>
</gene>
<keyword evidence="3" id="KW-1185">Reference proteome</keyword>
<organism evidence="2 3">
    <name type="scientific">Mycetomoellerius zeteki</name>
    <dbReference type="NCBI Taxonomy" id="64791"/>
    <lineage>
        <taxon>Eukaryota</taxon>
        <taxon>Metazoa</taxon>
        <taxon>Ecdysozoa</taxon>
        <taxon>Arthropoda</taxon>
        <taxon>Hexapoda</taxon>
        <taxon>Insecta</taxon>
        <taxon>Pterygota</taxon>
        <taxon>Neoptera</taxon>
        <taxon>Endopterygota</taxon>
        <taxon>Hymenoptera</taxon>
        <taxon>Apocrita</taxon>
        <taxon>Aculeata</taxon>
        <taxon>Formicoidea</taxon>
        <taxon>Formicidae</taxon>
        <taxon>Myrmicinae</taxon>
        <taxon>Mycetomoellerius</taxon>
    </lineage>
</organism>
<proteinExistence type="predicted"/>
<evidence type="ECO:0000313" key="3">
    <source>
        <dbReference type="Proteomes" id="UP000075809"/>
    </source>
</evidence>
<feature type="compositionally biased region" description="Basic and acidic residues" evidence="1">
    <location>
        <begin position="344"/>
        <end position="359"/>
    </location>
</feature>
<feature type="region of interest" description="Disordered" evidence="1">
    <location>
        <begin position="125"/>
        <end position="155"/>
    </location>
</feature>
<feature type="compositionally biased region" description="Polar residues" evidence="1">
    <location>
        <begin position="134"/>
        <end position="147"/>
    </location>
</feature>
<sequence>RIHNKCVLLYKNSRHNIKLVSSIEALKSINDISLYLKRDSLPPRHHSRAARTADGLHGAGRISLWDYESSEKLQKMREIALRRPKMRTDHPTDEGKQTSMSSRRRGELHFVKYLENRKKEIKLFMSNRDRPSRPASQTPGLFSTSQSTERRKYGGRGFIPRCAPVAVAAAAAAAPPSLVFHPLGKNKGTNAAAHNRRNIFDARSRAHREIDRGERLGDKREKRAAALDAVERRSEARRIAERAPALRPSGFSCLPTFSACFSGYTTWPARGKKNRKRGWRGSTTTRLSILQCCAVEGSLQQQPVPSTAAAAAAAAGKATGGRGAAARTAGAENTRPPPLAPDRVFSKEVQRGSDVETRGFRRALKSTRDSARS</sequence>
<dbReference type="AlphaFoldDB" id="A0A151XJG2"/>
<dbReference type="Proteomes" id="UP000075809">
    <property type="component" value="Unassembled WGS sequence"/>
</dbReference>
<accession>A0A151XJG2</accession>